<dbReference type="InterPro" id="IPR016181">
    <property type="entry name" value="Acyl_CoA_acyltransferase"/>
</dbReference>
<dbReference type="EMBL" id="JACJVN010000012">
    <property type="protein sequence ID" value="MBB6676118.1"/>
    <property type="molecule type" value="Genomic_DNA"/>
</dbReference>
<evidence type="ECO:0000313" key="2">
    <source>
        <dbReference type="Proteomes" id="UP000574133"/>
    </source>
</evidence>
<reference evidence="1 2" key="1">
    <citation type="submission" date="2020-08" db="EMBL/GenBank/DDBJ databases">
        <title>Cohnella phylogeny.</title>
        <authorList>
            <person name="Dunlap C."/>
        </authorList>
    </citation>
    <scope>NUCLEOTIDE SEQUENCE [LARGE SCALE GENOMIC DNA]</scope>
    <source>
        <strain evidence="1 2">DSM 103658</strain>
    </source>
</reference>
<evidence type="ECO:0000313" key="1">
    <source>
        <dbReference type="EMBL" id="MBB6676118.1"/>
    </source>
</evidence>
<organism evidence="1 2">
    <name type="scientific">Cohnella lubricantis</name>
    <dbReference type="NCBI Taxonomy" id="2163172"/>
    <lineage>
        <taxon>Bacteria</taxon>
        <taxon>Bacillati</taxon>
        <taxon>Bacillota</taxon>
        <taxon>Bacilli</taxon>
        <taxon>Bacillales</taxon>
        <taxon>Paenibacillaceae</taxon>
        <taxon>Cohnella</taxon>
    </lineage>
</organism>
<comment type="caution">
    <text evidence="1">The sequence shown here is derived from an EMBL/GenBank/DDBJ whole genome shotgun (WGS) entry which is preliminary data.</text>
</comment>
<dbReference type="SUPFAM" id="SSF55729">
    <property type="entry name" value="Acyl-CoA N-acyltransferases (Nat)"/>
    <property type="match status" value="1"/>
</dbReference>
<keyword evidence="1" id="KW-0808">Transferase</keyword>
<name>A0A841T9L8_9BACL</name>
<keyword evidence="2" id="KW-1185">Reference proteome</keyword>
<dbReference type="Proteomes" id="UP000574133">
    <property type="component" value="Unassembled WGS sequence"/>
</dbReference>
<protein>
    <submittedName>
        <fullName evidence="1">GNAT family N-acetyltransferase</fullName>
    </submittedName>
</protein>
<accession>A0A841T9L8</accession>
<dbReference type="Gene3D" id="3.40.630.30">
    <property type="match status" value="1"/>
</dbReference>
<proteinExistence type="predicted"/>
<dbReference type="GO" id="GO:0016740">
    <property type="term" value="F:transferase activity"/>
    <property type="evidence" value="ECO:0007669"/>
    <property type="project" value="UniProtKB-KW"/>
</dbReference>
<dbReference type="AlphaFoldDB" id="A0A841T9L8"/>
<sequence length="88" mass="10123">MLRTGQTPVFLSFPTVSSLLDALVEECKKLGYLILLSRIFDFNVGSRQLCRSLGFRKVGIYKKYGQLDGKCLIALSLRNYIWTLIRYI</sequence>
<gene>
    <name evidence="1" type="ORF">H4Q31_02135</name>
</gene>